<feature type="region of interest" description="Disordered" evidence="1">
    <location>
        <begin position="71"/>
        <end position="143"/>
    </location>
</feature>
<comment type="caution">
    <text evidence="2">The sequence shown here is derived from an EMBL/GenBank/DDBJ whole genome shotgun (WGS) entry which is preliminary data.</text>
</comment>
<evidence type="ECO:0000313" key="2">
    <source>
        <dbReference type="EMBL" id="ENO14681.1"/>
    </source>
</evidence>
<dbReference type="OrthoDB" id="9812349at2"/>
<gene>
    <name evidence="2" type="ORF">J057_05001</name>
</gene>
<organism evidence="2 3">
    <name type="scientific">Marinobacter nanhaiticus D15-8W</name>
    <dbReference type="NCBI Taxonomy" id="626887"/>
    <lineage>
        <taxon>Bacteria</taxon>
        <taxon>Pseudomonadati</taxon>
        <taxon>Pseudomonadota</taxon>
        <taxon>Gammaproteobacteria</taxon>
        <taxon>Pseudomonadales</taxon>
        <taxon>Marinobacteraceae</taxon>
        <taxon>Marinobacter</taxon>
    </lineage>
</organism>
<evidence type="ECO:0000313" key="3">
    <source>
        <dbReference type="Proteomes" id="UP000013165"/>
    </source>
</evidence>
<sequence length="207" mass="22242">MYQLVFKGECVPGTDEQTARRNAMALFKATLDQVDRMFSGNRVVIRNKLDEAQAAKYEAVLRKHGMVVHVEPMGGAPTSTAPSPAPAAQPARPEPAPRSEPLSRAQPETAESEPAASGGGVPVEPGDRLQVAGEKVDSILAGSSLKLDGAHDRLSETREVEPPLFDHLDDWTLAPPGSTLVETRDEVPPVVPDISHLSLVDNDEDRK</sequence>
<dbReference type="AlphaFoldDB" id="N6WT62"/>
<accession>N6WT62</accession>
<dbReference type="EMBL" id="APLQ01000011">
    <property type="protein sequence ID" value="ENO14681.1"/>
    <property type="molecule type" value="Genomic_DNA"/>
</dbReference>
<protein>
    <submittedName>
        <fullName evidence="2">Uncharacterized protein</fullName>
    </submittedName>
</protein>
<dbReference type="eggNOG" id="ENOG5033CSN">
    <property type="taxonomic scope" value="Bacteria"/>
</dbReference>
<name>N6WT62_9GAMM</name>
<proteinExistence type="predicted"/>
<dbReference type="RefSeq" id="WP_004578978.1">
    <property type="nucleotide sequence ID" value="NZ_AP028878.1"/>
</dbReference>
<keyword evidence="3" id="KW-1185">Reference proteome</keyword>
<feature type="compositionally biased region" description="Pro residues" evidence="1">
    <location>
        <begin position="83"/>
        <end position="98"/>
    </location>
</feature>
<dbReference type="Proteomes" id="UP000013165">
    <property type="component" value="Unassembled WGS sequence"/>
</dbReference>
<evidence type="ECO:0000256" key="1">
    <source>
        <dbReference type="SAM" id="MobiDB-lite"/>
    </source>
</evidence>
<reference evidence="2 3" key="1">
    <citation type="journal article" date="2013" name="Genome Announc.">
        <title>Genome Sequence of the Polycyclic Aromatic Hydrocarbon-Degrading Bacterium Strain Marinobacter nanhaiticus D15-8WT.</title>
        <authorList>
            <person name="Cui Z."/>
            <person name="Gao W."/>
            <person name="Li Q."/>
            <person name="Xu G."/>
            <person name="Zheng L."/>
        </authorList>
    </citation>
    <scope>NUCLEOTIDE SEQUENCE [LARGE SCALE GENOMIC DNA]</scope>
    <source>
        <strain evidence="2 3">D15-8W</strain>
    </source>
</reference>
<dbReference type="PATRIC" id="fig|626887.3.peg.987"/>
<dbReference type="STRING" id="626887.J057_05001"/>
<dbReference type="HOGENOM" id="CLU_1370783_0_0_6"/>